<protein>
    <submittedName>
        <fullName evidence="9">Type IV conjugative transfer system coupling protein TraD</fullName>
    </submittedName>
</protein>
<dbReference type="EMBL" id="CP019064">
    <property type="protein sequence ID" value="AVF38089.1"/>
    <property type="molecule type" value="Genomic_DNA"/>
</dbReference>
<dbReference type="InterPro" id="IPR014128">
    <property type="entry name" value="T4SS_TraD"/>
</dbReference>
<dbReference type="PANTHER" id="PTHR37937">
    <property type="entry name" value="CONJUGATIVE TRANSFER: DNA TRANSPORT"/>
    <property type="match status" value="1"/>
</dbReference>
<evidence type="ECO:0000256" key="2">
    <source>
        <dbReference type="ARBA" id="ARBA00022475"/>
    </source>
</evidence>
<feature type="transmembrane region" description="Helical" evidence="6">
    <location>
        <begin position="28"/>
        <end position="47"/>
    </location>
</feature>
<dbReference type="CDD" id="cd01127">
    <property type="entry name" value="TrwB_TraG_TraD_VirD4"/>
    <property type="match status" value="1"/>
</dbReference>
<reference evidence="10" key="1">
    <citation type="submission" date="2017-01" db="EMBL/GenBank/DDBJ databases">
        <title>Genome sequence of Rouxiella sp. ERMR1:05.</title>
        <authorList>
            <person name="Kumar R."/>
            <person name="Singh D."/>
            <person name="Kumar S."/>
        </authorList>
    </citation>
    <scope>NUCLEOTIDE SEQUENCE [LARGE SCALE GENOMIC DNA]</scope>
    <source>
        <strain evidence="10">ERMR1:05</strain>
        <plasmid evidence="10">unnamed2</plasmid>
    </source>
</reference>
<dbReference type="RefSeq" id="WP_104925417.1">
    <property type="nucleotide sequence ID" value="NZ_CP019064.1"/>
</dbReference>
<keyword evidence="5 6" id="KW-0472">Membrane</keyword>
<dbReference type="InterPro" id="IPR019476">
    <property type="entry name" value="T4SS_TraD_DNA-bd"/>
</dbReference>
<proteinExistence type="predicted"/>
<evidence type="ECO:0000256" key="5">
    <source>
        <dbReference type="ARBA" id="ARBA00023136"/>
    </source>
</evidence>
<evidence type="ECO:0000259" key="7">
    <source>
        <dbReference type="Pfam" id="PF10412"/>
    </source>
</evidence>
<sequence>MSFNSRDFTQGGQVAFMRLRMFLQINNIISFYMIMSFMIITVATLFIRMSTQNIMNGLMYWYATTIAPFQKHIVNPTVYHLDYYGKKLNYTAMQIVSDSYTSYCGKLLRQEIIISALISLVMVFIGTGLFFWYLGHLGKKQSEDEITGGRVLNTDPKAVARMMKSRDQASDIKVDHLPIKKDSEIQNFGMHGTVGSGKSTLMRKFLTYLRERGDLVIIYDKGCTFVEEYYDETKDKLLNPQDERCANWDMWGECPTLPSLETVSTSLIPMGASEDPFWQGSARTIFSEAAHRMRKDPELSYNKFLRTLLAIKLDKLREFLAGTPAATLVDGKIEKTAISIRSVLTNYVKAMRYLQGIDRSGKPKFTIREWMQGTKVGAKNPWLFITSNQQHHESLKPVISMWLSIAADSLLSMGENRHRRVWFFYDELPSLHKLPGLPFIIAEARKFGGCFLLGFQSYPQLEEIYGNKSAEAMFDLLNTKYFFRSPSALVSKFVAEDIGETVRKRFSEQTSFGNESVRDGISFGKEEERINIVSHTDVQKLEDLECFVTLPGDYPVVKMALKYQKLPKVAEAILERDVESSLDPEIEEDLERRGAEESMMDALFSQDEPAEYPPDTATLPATPAVVPAASLITQPHLPVPANTVMNTPPAPKTTTPVAAAAVATTATAAETATAGGRDEDIEIPLPPGISEDGEIFDPDAYEQYAAQSETQDATRREEVNINHAIHNRGKDDDGGFYL</sequence>
<evidence type="ECO:0000256" key="1">
    <source>
        <dbReference type="ARBA" id="ARBA00004651"/>
    </source>
</evidence>
<feature type="transmembrane region" description="Helical" evidence="6">
    <location>
        <begin position="112"/>
        <end position="134"/>
    </location>
</feature>
<dbReference type="InterPro" id="IPR027417">
    <property type="entry name" value="P-loop_NTPase"/>
</dbReference>
<dbReference type="InterPro" id="IPR022585">
    <property type="entry name" value="TraD_N"/>
</dbReference>
<dbReference type="PANTHER" id="PTHR37937:SF1">
    <property type="entry name" value="CONJUGATIVE TRANSFER: DNA TRANSPORT"/>
    <property type="match status" value="1"/>
</dbReference>
<accession>A0A2L1UYQ8</accession>
<keyword evidence="10" id="KW-1185">Reference proteome</keyword>
<dbReference type="InterPro" id="IPR051539">
    <property type="entry name" value="T4SS-coupling_protein"/>
</dbReference>
<geneLocation type="plasmid" evidence="9 10">
    <name>unnamed2</name>
</geneLocation>
<feature type="domain" description="Type IV secretion system coupling protein TraD DNA-binding" evidence="7">
    <location>
        <begin position="174"/>
        <end position="562"/>
    </location>
</feature>
<keyword evidence="9" id="KW-0614">Plasmid</keyword>
<dbReference type="SUPFAM" id="SSF52540">
    <property type="entry name" value="P-loop containing nucleoside triphosphate hydrolases"/>
    <property type="match status" value="1"/>
</dbReference>
<gene>
    <name evidence="9" type="ORF">BV494_24645</name>
</gene>
<evidence type="ECO:0000313" key="10">
    <source>
        <dbReference type="Proteomes" id="UP000239197"/>
    </source>
</evidence>
<feature type="domain" description="TraD coupling protein N-terminal" evidence="8">
    <location>
        <begin position="33"/>
        <end position="125"/>
    </location>
</feature>
<keyword evidence="2" id="KW-1003">Cell membrane</keyword>
<dbReference type="Pfam" id="PF10412">
    <property type="entry name" value="TrwB_AAD_bind"/>
    <property type="match status" value="1"/>
</dbReference>
<evidence type="ECO:0000256" key="4">
    <source>
        <dbReference type="ARBA" id="ARBA00022989"/>
    </source>
</evidence>
<dbReference type="AlphaFoldDB" id="A0A2L1UYQ8"/>
<organism evidence="9 10">
    <name type="scientific">Rahnella sikkimica</name>
    <dbReference type="NCBI Taxonomy" id="1805933"/>
    <lineage>
        <taxon>Bacteria</taxon>
        <taxon>Pseudomonadati</taxon>
        <taxon>Pseudomonadota</taxon>
        <taxon>Gammaproteobacteria</taxon>
        <taxon>Enterobacterales</taxon>
        <taxon>Yersiniaceae</taxon>
        <taxon>Rahnella</taxon>
    </lineage>
</organism>
<dbReference type="OrthoDB" id="9803543at2"/>
<evidence type="ECO:0000256" key="3">
    <source>
        <dbReference type="ARBA" id="ARBA00022692"/>
    </source>
</evidence>
<dbReference type="NCBIfam" id="TIGR02759">
    <property type="entry name" value="TraD_Ftype"/>
    <property type="match status" value="1"/>
</dbReference>
<evidence type="ECO:0000259" key="8">
    <source>
        <dbReference type="Pfam" id="PF12615"/>
    </source>
</evidence>
<keyword evidence="4 6" id="KW-1133">Transmembrane helix</keyword>
<dbReference type="Pfam" id="PF12615">
    <property type="entry name" value="TraD_N"/>
    <property type="match status" value="1"/>
</dbReference>
<name>A0A2L1UYQ8_9GAMM</name>
<comment type="subcellular location">
    <subcellularLocation>
        <location evidence="1">Cell membrane</location>
        <topology evidence="1">Multi-pass membrane protein</topology>
    </subcellularLocation>
</comment>
<evidence type="ECO:0000313" key="9">
    <source>
        <dbReference type="EMBL" id="AVF38089.1"/>
    </source>
</evidence>
<dbReference type="Proteomes" id="UP000239197">
    <property type="component" value="Plasmid unnamed2"/>
</dbReference>
<dbReference type="KEGG" id="rox:BV494_24645"/>
<keyword evidence="3 6" id="KW-0812">Transmembrane</keyword>
<dbReference type="Gene3D" id="3.40.50.300">
    <property type="entry name" value="P-loop containing nucleotide triphosphate hydrolases"/>
    <property type="match status" value="2"/>
</dbReference>
<dbReference type="GO" id="GO:0005886">
    <property type="term" value="C:plasma membrane"/>
    <property type="evidence" value="ECO:0007669"/>
    <property type="project" value="UniProtKB-SubCell"/>
</dbReference>
<evidence type="ECO:0000256" key="6">
    <source>
        <dbReference type="SAM" id="Phobius"/>
    </source>
</evidence>